<dbReference type="GO" id="GO:0000963">
    <property type="term" value="P:mitochondrial RNA processing"/>
    <property type="evidence" value="ECO:0007669"/>
    <property type="project" value="TreeGrafter"/>
</dbReference>
<dbReference type="GO" id="GO:0005759">
    <property type="term" value="C:mitochondrial matrix"/>
    <property type="evidence" value="ECO:0007669"/>
    <property type="project" value="TreeGrafter"/>
</dbReference>
<dbReference type="Proteomes" id="UP001178507">
    <property type="component" value="Unassembled WGS sequence"/>
</dbReference>
<dbReference type="PANTHER" id="PTHR21228">
    <property type="entry name" value="FAST LEU-RICH DOMAIN-CONTAINING"/>
    <property type="match status" value="1"/>
</dbReference>
<dbReference type="InterPro" id="IPR050870">
    <property type="entry name" value="FAST_kinase"/>
</dbReference>
<dbReference type="EMBL" id="CAUJNA010001024">
    <property type="protein sequence ID" value="CAJ1383531.1"/>
    <property type="molecule type" value="Genomic_DNA"/>
</dbReference>
<gene>
    <name evidence="1" type="ORF">EVOR1521_LOCUS10631</name>
</gene>
<organism evidence="1 2">
    <name type="scientific">Effrenium voratum</name>
    <dbReference type="NCBI Taxonomy" id="2562239"/>
    <lineage>
        <taxon>Eukaryota</taxon>
        <taxon>Sar</taxon>
        <taxon>Alveolata</taxon>
        <taxon>Dinophyceae</taxon>
        <taxon>Suessiales</taxon>
        <taxon>Symbiodiniaceae</taxon>
        <taxon>Effrenium</taxon>
    </lineage>
</organism>
<dbReference type="GO" id="GO:0003723">
    <property type="term" value="F:RNA binding"/>
    <property type="evidence" value="ECO:0007669"/>
    <property type="project" value="TreeGrafter"/>
</dbReference>
<evidence type="ECO:0000313" key="2">
    <source>
        <dbReference type="Proteomes" id="UP001178507"/>
    </source>
</evidence>
<accession>A0AA36IB48</accession>
<dbReference type="AlphaFoldDB" id="A0AA36IB48"/>
<comment type="caution">
    <text evidence="1">The sequence shown here is derived from an EMBL/GenBank/DDBJ whole genome shotgun (WGS) entry which is preliminary data.</text>
</comment>
<evidence type="ECO:0000313" key="1">
    <source>
        <dbReference type="EMBL" id="CAJ1383531.1"/>
    </source>
</evidence>
<dbReference type="GO" id="GO:0035770">
    <property type="term" value="C:ribonucleoprotein granule"/>
    <property type="evidence" value="ECO:0007669"/>
    <property type="project" value="TreeGrafter"/>
</dbReference>
<name>A0AA36IB48_9DINO</name>
<dbReference type="PANTHER" id="PTHR21228:SF40">
    <property type="entry name" value="LD45607P"/>
    <property type="match status" value="1"/>
</dbReference>
<dbReference type="GO" id="GO:0044528">
    <property type="term" value="P:regulation of mitochondrial mRNA stability"/>
    <property type="evidence" value="ECO:0007669"/>
    <property type="project" value="TreeGrafter"/>
</dbReference>
<sequence>MQWRHYASQQHAVQLCRTPGTQTPAQLAATLWALAKKRASEPNYIGRALQECDQRILEFTNNELQCVLWAVGTLEPSNRPLVRSLSWSIVRRNRQHQRAPHCFGNMYWVLAITGCLQGELAYALTDSVAKSVRTLRDRDVAGVTWACAVSQLERPSLMKAMTTQWIRTIFEFSSRHLANTAWALTKVAAPWHTEMGVANRFWAAVTGQLEQLQPKEFASLMWSAARSLVTLPEGNQRRRIINRPMALAADQRLGAQEMTNLVWSFAQLSFLQGNDRDPLCEHMFGEAARRFGSLAPRHITNLLWASAVVRAHHSPFLLLAKQAIAEQGDMLNTLELVNVAWAFAKLSSLDADKWVPLCHLRGRLGELTGQGLANVLWAMAAALVSVEQMRWEDDALLESIQRSVGIFKPQESFQMQPGL</sequence>
<keyword evidence="2" id="KW-1185">Reference proteome</keyword>
<proteinExistence type="predicted"/>
<reference evidence="1" key="1">
    <citation type="submission" date="2023-08" db="EMBL/GenBank/DDBJ databases">
        <authorList>
            <person name="Chen Y."/>
            <person name="Shah S."/>
            <person name="Dougan E. K."/>
            <person name="Thang M."/>
            <person name="Chan C."/>
        </authorList>
    </citation>
    <scope>NUCLEOTIDE SEQUENCE</scope>
</reference>
<protein>
    <submittedName>
        <fullName evidence="1">Uncharacterized protein</fullName>
    </submittedName>
</protein>